<keyword evidence="7" id="KW-1015">Disulfide bond</keyword>
<dbReference type="EMBL" id="CAJOAX010000081">
    <property type="protein sequence ID" value="CAF3502682.1"/>
    <property type="molecule type" value="Genomic_DNA"/>
</dbReference>
<comment type="caution">
    <text evidence="14">The sequence shown here is derived from an EMBL/GenBank/DDBJ whole genome shotgun (WGS) entry which is preliminary data.</text>
</comment>
<protein>
    <recommendedName>
        <fullName evidence="9">Integral membrane protein 2</fullName>
    </recommendedName>
</protein>
<evidence type="ECO:0000256" key="3">
    <source>
        <dbReference type="ARBA" id="ARBA00022692"/>
    </source>
</evidence>
<evidence type="ECO:0000313" key="15">
    <source>
        <dbReference type="EMBL" id="CAF1364696.1"/>
    </source>
</evidence>
<evidence type="ECO:0000256" key="7">
    <source>
        <dbReference type="ARBA" id="ARBA00023157"/>
    </source>
</evidence>
<evidence type="ECO:0000313" key="21">
    <source>
        <dbReference type="Proteomes" id="UP000663889"/>
    </source>
</evidence>
<reference evidence="14" key="1">
    <citation type="submission" date="2021-02" db="EMBL/GenBank/DDBJ databases">
        <authorList>
            <person name="Nowell W R."/>
        </authorList>
    </citation>
    <scope>NUCLEOTIDE SEQUENCE</scope>
</reference>
<dbReference type="InterPro" id="IPR007084">
    <property type="entry name" value="BRICHOS_dom"/>
</dbReference>
<dbReference type="GO" id="GO:0070062">
    <property type="term" value="C:extracellular exosome"/>
    <property type="evidence" value="ECO:0007669"/>
    <property type="project" value="TreeGrafter"/>
</dbReference>
<keyword evidence="20" id="KW-1185">Reference proteome</keyword>
<organism evidence="14 21">
    <name type="scientific">Rotaria sordida</name>
    <dbReference type="NCBI Taxonomy" id="392033"/>
    <lineage>
        <taxon>Eukaryota</taxon>
        <taxon>Metazoa</taxon>
        <taxon>Spiralia</taxon>
        <taxon>Gnathifera</taxon>
        <taxon>Rotifera</taxon>
        <taxon>Eurotatoria</taxon>
        <taxon>Bdelloidea</taxon>
        <taxon>Philodinida</taxon>
        <taxon>Philodinidae</taxon>
        <taxon>Rotaria</taxon>
    </lineage>
</organism>
<evidence type="ECO:0000256" key="2">
    <source>
        <dbReference type="ARBA" id="ARBA00006794"/>
    </source>
</evidence>
<evidence type="ECO:0000313" key="14">
    <source>
        <dbReference type="EMBL" id="CAF1308926.1"/>
    </source>
</evidence>
<evidence type="ECO:0000256" key="1">
    <source>
        <dbReference type="ARBA" id="ARBA00004606"/>
    </source>
</evidence>
<evidence type="ECO:0000313" key="11">
    <source>
        <dbReference type="EMBL" id="CAF0810341.1"/>
    </source>
</evidence>
<dbReference type="AlphaFoldDB" id="A0A815EAX6"/>
<dbReference type="Proteomes" id="UP000663823">
    <property type="component" value="Unassembled WGS sequence"/>
</dbReference>
<evidence type="ECO:0000313" key="17">
    <source>
        <dbReference type="EMBL" id="CAF3502682.1"/>
    </source>
</evidence>
<evidence type="ECO:0000313" key="16">
    <source>
        <dbReference type="EMBL" id="CAF1372703.1"/>
    </source>
</evidence>
<keyword evidence="4 9" id="KW-0735">Signal-anchor</keyword>
<keyword evidence="9" id="KW-1003">Cell membrane</keyword>
<dbReference type="Proteomes" id="UP000663854">
    <property type="component" value="Unassembled WGS sequence"/>
</dbReference>
<feature type="transmembrane region" description="Helical" evidence="9">
    <location>
        <begin position="55"/>
        <end position="77"/>
    </location>
</feature>
<keyword evidence="6 9" id="KW-0472">Membrane</keyword>
<dbReference type="PANTHER" id="PTHR10962">
    <property type="entry name" value="INTEGRAL TRANSMEMBRANE PROTEIN 2"/>
    <property type="match status" value="1"/>
</dbReference>
<dbReference type="Proteomes" id="UP000663870">
    <property type="component" value="Unassembled WGS sequence"/>
</dbReference>
<dbReference type="OrthoDB" id="9982095at2759"/>
<comment type="subcellular location">
    <subcellularLocation>
        <location evidence="1 9">Membrane</location>
        <topology evidence="1 9">Single-pass type II membrane protein</topology>
    </subcellularLocation>
</comment>
<sequence>MVGVSLNNPNKADDKEQLVETNSADVFVTVLPIKGEQDENPIPPVADVRRKQASILFGCLSALFMLGCLVIGTWLLFDFINRTNHTWRRTCRFRVKPMDKDSDAPIFFDHGGLTAFDDGKNQLLTPSKSTNVPQEFHQEVNVDLKKNVETIEVPQIGFTSTVRIIEDFDHNITAIRDFGVNKCFIMPLDRQHVPNPANLIETFLAMMSGQFLPDNEVLRKTMKVQTPALTEADVAMYGPIVANTCPKEIKTYRLVPKTAEEMKNRRRRSPNGLSFVYSVGERAMMFEIDH</sequence>
<evidence type="ECO:0000313" key="19">
    <source>
        <dbReference type="EMBL" id="CAF4064780.1"/>
    </source>
</evidence>
<dbReference type="InterPro" id="IPR040145">
    <property type="entry name" value="ITM2"/>
</dbReference>
<dbReference type="Proteomes" id="UP000663882">
    <property type="component" value="Unassembled WGS sequence"/>
</dbReference>
<evidence type="ECO:0000256" key="9">
    <source>
        <dbReference type="RuleBase" id="RU367061"/>
    </source>
</evidence>
<dbReference type="GO" id="GO:0001540">
    <property type="term" value="F:amyloid-beta binding"/>
    <property type="evidence" value="ECO:0007669"/>
    <property type="project" value="TreeGrafter"/>
</dbReference>
<dbReference type="Pfam" id="PF04089">
    <property type="entry name" value="BRICHOS"/>
    <property type="match status" value="1"/>
</dbReference>
<keyword evidence="3 9" id="KW-0812">Transmembrane</keyword>
<dbReference type="EMBL" id="CAJNOO010001227">
    <property type="protein sequence ID" value="CAF1117976.1"/>
    <property type="molecule type" value="Genomic_DNA"/>
</dbReference>
<gene>
    <name evidence="18" type="ORF">FNK824_LOCUS1216</name>
    <name evidence="19" type="ORF">JBS370_LOCUS29803</name>
    <name evidence="15" type="ORF">JXQ802_LOCUS32818</name>
    <name evidence="16" type="ORF">JXQ802_LOCUS33239</name>
    <name evidence="17" type="ORF">OTI717_LOCUS1800</name>
    <name evidence="11" type="ORF">PYM288_LOCUS5056</name>
    <name evidence="12" type="ORF">RFH988_LOCUS20198</name>
    <name evidence="14" type="ORF">SEV965_LOCUS26691</name>
    <name evidence="13" type="ORF">ZHD862_LOCUS22819</name>
</gene>
<name>A0A815EAX6_9BILA</name>
<evidence type="ECO:0000256" key="4">
    <source>
        <dbReference type="ARBA" id="ARBA00022968"/>
    </source>
</evidence>
<feature type="domain" description="BRICHOS" evidence="10">
    <location>
        <begin position="156"/>
        <end position="253"/>
    </location>
</feature>
<dbReference type="EMBL" id="CAJOBE010000060">
    <property type="protein sequence ID" value="CAF3556251.1"/>
    <property type="molecule type" value="Genomic_DNA"/>
</dbReference>
<evidence type="ECO:0000313" key="12">
    <source>
        <dbReference type="EMBL" id="CAF1117976.1"/>
    </source>
</evidence>
<evidence type="ECO:0000256" key="5">
    <source>
        <dbReference type="ARBA" id="ARBA00022989"/>
    </source>
</evidence>
<comment type="similarity">
    <text evidence="2 9">Belongs to the ITM2 family.</text>
</comment>
<dbReference type="EMBL" id="CAJNOH010000049">
    <property type="protein sequence ID" value="CAF0810341.1"/>
    <property type="molecule type" value="Genomic_DNA"/>
</dbReference>
<dbReference type="GO" id="GO:0042985">
    <property type="term" value="P:negative regulation of amyloid precursor protein biosynthetic process"/>
    <property type="evidence" value="ECO:0007669"/>
    <property type="project" value="TreeGrafter"/>
</dbReference>
<dbReference type="PANTHER" id="PTHR10962:SF1">
    <property type="entry name" value="INTEGRAL MEMBRANE PROTEIN 2"/>
    <property type="match status" value="1"/>
</dbReference>
<dbReference type="Proteomes" id="UP000663874">
    <property type="component" value="Unassembled WGS sequence"/>
</dbReference>
<dbReference type="SMART" id="SM01039">
    <property type="entry name" value="BRICHOS"/>
    <property type="match status" value="1"/>
</dbReference>
<keyword evidence="8" id="KW-0325">Glycoprotein</keyword>
<proteinExistence type="inferred from homology"/>
<dbReference type="PROSITE" id="PS50869">
    <property type="entry name" value="BRICHOS"/>
    <property type="match status" value="1"/>
</dbReference>
<dbReference type="EMBL" id="CAJNOL010001467">
    <property type="protein sequence ID" value="CAF1364696.1"/>
    <property type="molecule type" value="Genomic_DNA"/>
</dbReference>
<evidence type="ECO:0000313" key="20">
    <source>
        <dbReference type="Proteomes" id="UP000663870"/>
    </source>
</evidence>
<dbReference type="Proteomes" id="UP000663836">
    <property type="component" value="Unassembled WGS sequence"/>
</dbReference>
<evidence type="ECO:0000256" key="8">
    <source>
        <dbReference type="ARBA" id="ARBA00023180"/>
    </source>
</evidence>
<accession>A0A815EAX6</accession>
<dbReference type="Proteomes" id="UP000663889">
    <property type="component" value="Unassembled WGS sequence"/>
</dbReference>
<dbReference type="GO" id="GO:0005794">
    <property type="term" value="C:Golgi apparatus"/>
    <property type="evidence" value="ECO:0007669"/>
    <property type="project" value="TreeGrafter"/>
</dbReference>
<keyword evidence="5 9" id="KW-1133">Transmembrane helix</keyword>
<dbReference type="EMBL" id="CAJNOT010001446">
    <property type="protein sequence ID" value="CAF1200593.1"/>
    <property type="molecule type" value="Genomic_DNA"/>
</dbReference>
<dbReference type="GO" id="GO:0005886">
    <property type="term" value="C:plasma membrane"/>
    <property type="evidence" value="ECO:0007669"/>
    <property type="project" value="UniProtKB-UniRule"/>
</dbReference>
<dbReference type="Proteomes" id="UP000663864">
    <property type="component" value="Unassembled WGS sequence"/>
</dbReference>
<evidence type="ECO:0000313" key="13">
    <source>
        <dbReference type="EMBL" id="CAF1200593.1"/>
    </source>
</evidence>
<dbReference type="EMBL" id="CAJNOL010001507">
    <property type="protein sequence ID" value="CAF1372703.1"/>
    <property type="molecule type" value="Genomic_DNA"/>
</dbReference>
<evidence type="ECO:0000256" key="6">
    <source>
        <dbReference type="ARBA" id="ARBA00023136"/>
    </source>
</evidence>
<dbReference type="EMBL" id="CAJNOU010002296">
    <property type="protein sequence ID" value="CAF1308926.1"/>
    <property type="molecule type" value="Genomic_DNA"/>
</dbReference>
<evidence type="ECO:0000313" key="18">
    <source>
        <dbReference type="EMBL" id="CAF3556251.1"/>
    </source>
</evidence>
<dbReference type="EMBL" id="CAJOBD010006585">
    <property type="protein sequence ID" value="CAF4064780.1"/>
    <property type="molecule type" value="Genomic_DNA"/>
</dbReference>
<evidence type="ECO:0000259" key="10">
    <source>
        <dbReference type="PROSITE" id="PS50869"/>
    </source>
</evidence>